<evidence type="ECO:0000313" key="2">
    <source>
        <dbReference type="EMBL" id="CAD6995436.1"/>
    </source>
</evidence>
<dbReference type="EMBL" id="CAJHJT010000001">
    <property type="protein sequence ID" value="CAD6995436.1"/>
    <property type="molecule type" value="Genomic_DNA"/>
</dbReference>
<protein>
    <submittedName>
        <fullName evidence="2">(Mediterranean fruit fly) hypothetical protein</fullName>
    </submittedName>
</protein>
<feature type="region of interest" description="Disordered" evidence="1">
    <location>
        <begin position="38"/>
        <end position="64"/>
    </location>
</feature>
<evidence type="ECO:0000313" key="3">
    <source>
        <dbReference type="Proteomes" id="UP000606786"/>
    </source>
</evidence>
<reference evidence="2" key="1">
    <citation type="submission" date="2020-11" db="EMBL/GenBank/DDBJ databases">
        <authorList>
            <person name="Whitehead M."/>
        </authorList>
    </citation>
    <scope>NUCLEOTIDE SEQUENCE</scope>
    <source>
        <strain evidence="2">EGII</strain>
    </source>
</reference>
<dbReference type="AlphaFoldDB" id="A0A811UBJ0"/>
<organism evidence="2 3">
    <name type="scientific">Ceratitis capitata</name>
    <name type="common">Mediterranean fruit fly</name>
    <name type="synonym">Tephritis capitata</name>
    <dbReference type="NCBI Taxonomy" id="7213"/>
    <lineage>
        <taxon>Eukaryota</taxon>
        <taxon>Metazoa</taxon>
        <taxon>Ecdysozoa</taxon>
        <taxon>Arthropoda</taxon>
        <taxon>Hexapoda</taxon>
        <taxon>Insecta</taxon>
        <taxon>Pterygota</taxon>
        <taxon>Neoptera</taxon>
        <taxon>Endopterygota</taxon>
        <taxon>Diptera</taxon>
        <taxon>Brachycera</taxon>
        <taxon>Muscomorpha</taxon>
        <taxon>Tephritoidea</taxon>
        <taxon>Tephritidae</taxon>
        <taxon>Ceratitis</taxon>
        <taxon>Ceratitis</taxon>
    </lineage>
</organism>
<gene>
    <name evidence="2" type="ORF">CCAP1982_LOCUS4153</name>
</gene>
<name>A0A811UBJ0_CERCA</name>
<accession>A0A811UBJ0</accession>
<comment type="caution">
    <text evidence="2">The sequence shown here is derived from an EMBL/GenBank/DDBJ whole genome shotgun (WGS) entry which is preliminary data.</text>
</comment>
<proteinExistence type="predicted"/>
<evidence type="ECO:0000256" key="1">
    <source>
        <dbReference type="SAM" id="MobiDB-lite"/>
    </source>
</evidence>
<keyword evidence="3" id="KW-1185">Reference proteome</keyword>
<feature type="compositionally biased region" description="Basic and acidic residues" evidence="1">
    <location>
        <begin position="48"/>
        <end position="64"/>
    </location>
</feature>
<sequence length="64" mass="7569">MLLYNDDLFVVEYEPPNTGIPRKIEPRLVKKFEQVKKEDNQDSVISLRNDDNDSDSLERMPMDQ</sequence>
<dbReference type="Proteomes" id="UP000606786">
    <property type="component" value="Unassembled WGS sequence"/>
</dbReference>